<dbReference type="RefSeq" id="WP_136962362.1">
    <property type="nucleotide sequence ID" value="NZ_CP039690.1"/>
</dbReference>
<reference evidence="4 5" key="1">
    <citation type="submission" date="2019-04" db="EMBL/GenBank/DDBJ databases">
        <title>Phreatobacter aquaticus sp. nov.</title>
        <authorList>
            <person name="Choi A."/>
        </authorList>
    </citation>
    <scope>NUCLEOTIDE SEQUENCE [LARGE SCALE GENOMIC DNA]</scope>
    <source>
        <strain evidence="4 5">KCTC 52518</strain>
    </source>
</reference>
<dbReference type="Proteomes" id="UP000298781">
    <property type="component" value="Chromosome"/>
</dbReference>
<keyword evidence="5" id="KW-1185">Reference proteome</keyword>
<dbReference type="GO" id="GO:0018773">
    <property type="term" value="F:acetylpyruvate hydrolase activity"/>
    <property type="evidence" value="ECO:0007669"/>
    <property type="project" value="TreeGrafter"/>
</dbReference>
<dbReference type="Pfam" id="PF01557">
    <property type="entry name" value="FAA_hydrolase"/>
    <property type="match status" value="1"/>
</dbReference>
<protein>
    <submittedName>
        <fullName evidence="4">Fumarylacetoacetate hydrolase family protein</fullName>
    </submittedName>
</protein>
<dbReference type="FunFam" id="3.90.850.10:FF:000002">
    <property type="entry name" value="2-hydroxyhepta-2,4-diene-1,7-dioate isomerase"/>
    <property type="match status" value="1"/>
</dbReference>
<keyword evidence="4" id="KW-0378">Hydrolase</keyword>
<accession>A0A4D7AZU3</accession>
<dbReference type="GO" id="GO:0046872">
    <property type="term" value="F:metal ion binding"/>
    <property type="evidence" value="ECO:0007669"/>
    <property type="project" value="UniProtKB-KW"/>
</dbReference>
<gene>
    <name evidence="4" type="ORF">E8M01_23375</name>
</gene>
<sequence length="300" mass="32209">MKFATFSMTDGPHLGLFVDDHQLVDLTAGWPASSQATTPRDVADMAALGADGLAVANDIAKAATTPRLDFKGLALLAPIPRPRRNVFCVGRNYKDHIDEGLRAQGLAPKPLPEAPEFFTKSPAAVVAHGDTVPVHANATQRLDYEVELAVIIGRRGVNIQRSQAMDHVFGYTIANDVTGRDLQRRHGQWFKGKSLDRSCPLGPIVVHHSVVGDSPDLAIRMRINGELRQDSRTSRMIFDIPAIIEQLSLGMALEPGDIIATGTPSGVGYAMEPPRALAVGDRMEAEIDGLGTLANVIAAD</sequence>
<proteinExistence type="inferred from homology"/>
<evidence type="ECO:0000259" key="3">
    <source>
        <dbReference type="Pfam" id="PF01557"/>
    </source>
</evidence>
<dbReference type="PANTHER" id="PTHR11820:SF7">
    <property type="entry name" value="ACYLPYRUVASE FAHD1, MITOCHONDRIAL"/>
    <property type="match status" value="1"/>
</dbReference>
<dbReference type="Gene3D" id="3.90.850.10">
    <property type="entry name" value="Fumarylacetoacetase-like, C-terminal domain"/>
    <property type="match status" value="1"/>
</dbReference>
<dbReference type="InterPro" id="IPR011234">
    <property type="entry name" value="Fumarylacetoacetase-like_C"/>
</dbReference>
<dbReference type="EMBL" id="CP039690">
    <property type="protein sequence ID" value="QCI66924.1"/>
    <property type="molecule type" value="Genomic_DNA"/>
</dbReference>
<evidence type="ECO:0000313" key="4">
    <source>
        <dbReference type="EMBL" id="QCI66924.1"/>
    </source>
</evidence>
<dbReference type="GO" id="GO:0019752">
    <property type="term" value="P:carboxylic acid metabolic process"/>
    <property type="evidence" value="ECO:0007669"/>
    <property type="project" value="UniProtKB-ARBA"/>
</dbReference>
<evidence type="ECO:0000313" key="5">
    <source>
        <dbReference type="Proteomes" id="UP000298781"/>
    </source>
</evidence>
<dbReference type="GO" id="GO:0016853">
    <property type="term" value="F:isomerase activity"/>
    <property type="evidence" value="ECO:0007669"/>
    <property type="project" value="UniProtKB-ARBA"/>
</dbReference>
<keyword evidence="2" id="KW-0479">Metal-binding</keyword>
<comment type="similarity">
    <text evidence="1">Belongs to the FAH family.</text>
</comment>
<dbReference type="AlphaFoldDB" id="A0A4D7AZU3"/>
<dbReference type="SUPFAM" id="SSF56529">
    <property type="entry name" value="FAH"/>
    <property type="match status" value="1"/>
</dbReference>
<feature type="domain" description="Fumarylacetoacetase-like C-terminal" evidence="3">
    <location>
        <begin position="86"/>
        <end position="297"/>
    </location>
</feature>
<organism evidence="4 5">
    <name type="scientific">Phreatobacter stygius</name>
    <dbReference type="NCBI Taxonomy" id="1940610"/>
    <lineage>
        <taxon>Bacteria</taxon>
        <taxon>Pseudomonadati</taxon>
        <taxon>Pseudomonadota</taxon>
        <taxon>Alphaproteobacteria</taxon>
        <taxon>Hyphomicrobiales</taxon>
        <taxon>Phreatobacteraceae</taxon>
        <taxon>Phreatobacter</taxon>
    </lineage>
</organism>
<dbReference type="KEGG" id="pstg:E8M01_23375"/>
<name>A0A4D7AZU3_9HYPH</name>
<dbReference type="OrthoDB" id="5197601at2"/>
<dbReference type="InterPro" id="IPR036663">
    <property type="entry name" value="Fumarylacetoacetase_C_sf"/>
</dbReference>
<evidence type="ECO:0000256" key="2">
    <source>
        <dbReference type="ARBA" id="ARBA00022723"/>
    </source>
</evidence>
<evidence type="ECO:0000256" key="1">
    <source>
        <dbReference type="ARBA" id="ARBA00010211"/>
    </source>
</evidence>
<dbReference type="PANTHER" id="PTHR11820">
    <property type="entry name" value="ACYLPYRUVASE"/>
    <property type="match status" value="1"/>
</dbReference>